<organism evidence="2 3">
    <name type="scientific">Neocucurbitaria cava</name>
    <dbReference type="NCBI Taxonomy" id="798079"/>
    <lineage>
        <taxon>Eukaryota</taxon>
        <taxon>Fungi</taxon>
        <taxon>Dikarya</taxon>
        <taxon>Ascomycota</taxon>
        <taxon>Pezizomycotina</taxon>
        <taxon>Dothideomycetes</taxon>
        <taxon>Pleosporomycetidae</taxon>
        <taxon>Pleosporales</taxon>
        <taxon>Pleosporineae</taxon>
        <taxon>Cucurbitariaceae</taxon>
        <taxon>Neocucurbitaria</taxon>
    </lineage>
</organism>
<dbReference type="EMBL" id="JAPEUY010000008">
    <property type="protein sequence ID" value="KAJ4370753.1"/>
    <property type="molecule type" value="Genomic_DNA"/>
</dbReference>
<sequence>MDTPNPFVIPFAIAQDLRDRRYWVSQLQAEMDLKSAVRAIVLRALLNNPQMDLAESRFVEIKVLLVRHEVAWLEEYVDRYPRSNIAPRLETVKQVLAAIEAAREPIDQNIMANQQPHPRQIQAQLQALGDEILEIRERLGPAMQESNRLRMEGSNLNARAIGNDDYISSLAQRLRRAEFTQQQLLDQAARTSPQMTVPVGRYDSSHGAIGRPMPPPPPAYGTSPGRSSPFLQPPPIPAPASYGSSFSRGPPPLADSGSPTTPRASSANPKPLQQKKKTPGSKDNADYLPMVIESIMANRKRFEGQGTLGVCNHTETHGNRVEKCSRPGFDVQCFQEDHIHFCRKHMRVIPGGLLACSHADKANCIVTSWEEREDWEIIVAAAFQAGNLGRKEIDKDDLMQGLFPPQLFPHRYM</sequence>
<gene>
    <name evidence="2" type="ORF">N0V83_005275</name>
</gene>
<reference evidence="2" key="1">
    <citation type="submission" date="2022-10" db="EMBL/GenBank/DDBJ databases">
        <title>Tapping the CABI collections for fungal endophytes: first genome assemblies for Collariella, Neodidymelliopsis, Ascochyta clinopodiicola, Didymella pomorum, Didymosphaeria variabile, Neocosmospora piperis and Neocucurbitaria cava.</title>
        <authorList>
            <person name="Hill R."/>
        </authorList>
    </citation>
    <scope>NUCLEOTIDE SEQUENCE</scope>
    <source>
        <strain evidence="2">IMI 356814</strain>
    </source>
</reference>
<keyword evidence="3" id="KW-1185">Reference proteome</keyword>
<feature type="compositionally biased region" description="Polar residues" evidence="1">
    <location>
        <begin position="257"/>
        <end position="268"/>
    </location>
</feature>
<evidence type="ECO:0000313" key="3">
    <source>
        <dbReference type="Proteomes" id="UP001140560"/>
    </source>
</evidence>
<comment type="caution">
    <text evidence="2">The sequence shown here is derived from an EMBL/GenBank/DDBJ whole genome shotgun (WGS) entry which is preliminary data.</text>
</comment>
<evidence type="ECO:0000313" key="2">
    <source>
        <dbReference type="EMBL" id="KAJ4370753.1"/>
    </source>
</evidence>
<protein>
    <submittedName>
        <fullName evidence="2">Uncharacterized protein</fullName>
    </submittedName>
</protein>
<dbReference type="OrthoDB" id="3694901at2759"/>
<name>A0A9W9CMS1_9PLEO</name>
<proteinExistence type="predicted"/>
<feature type="region of interest" description="Disordered" evidence="1">
    <location>
        <begin position="185"/>
        <end position="286"/>
    </location>
</feature>
<evidence type="ECO:0000256" key="1">
    <source>
        <dbReference type="SAM" id="MobiDB-lite"/>
    </source>
</evidence>
<accession>A0A9W9CMS1</accession>
<dbReference type="AlphaFoldDB" id="A0A9W9CMS1"/>
<feature type="compositionally biased region" description="Polar residues" evidence="1">
    <location>
        <begin position="185"/>
        <end position="195"/>
    </location>
</feature>
<dbReference type="Proteomes" id="UP001140560">
    <property type="component" value="Unassembled WGS sequence"/>
</dbReference>